<evidence type="ECO:0000313" key="21">
    <source>
        <dbReference type="EMBL" id="WNO52566.1"/>
    </source>
</evidence>
<gene>
    <name evidence="21" type="ORF">RPR59_08775</name>
</gene>
<evidence type="ECO:0000256" key="11">
    <source>
        <dbReference type="ARBA" id="ARBA00023136"/>
    </source>
</evidence>
<keyword evidence="5" id="KW-0410">Iron transport</keyword>
<evidence type="ECO:0000256" key="9">
    <source>
        <dbReference type="ARBA" id="ARBA00023065"/>
    </source>
</evidence>
<dbReference type="Gene3D" id="2.40.170.20">
    <property type="entry name" value="TonB-dependent receptor, beta-barrel domain"/>
    <property type="match status" value="1"/>
</dbReference>
<feature type="signal peptide" evidence="18">
    <location>
        <begin position="1"/>
        <end position="22"/>
    </location>
</feature>
<dbReference type="InterPro" id="IPR036942">
    <property type="entry name" value="Beta-barrel_TonB_sf"/>
</dbReference>
<evidence type="ECO:0000256" key="3">
    <source>
        <dbReference type="ARBA" id="ARBA00022448"/>
    </source>
</evidence>
<dbReference type="Gene3D" id="2.170.130.10">
    <property type="entry name" value="TonB-dependent receptor, plug domain"/>
    <property type="match status" value="1"/>
</dbReference>
<organism evidence="21 22">
    <name type="scientific">Stakelama saccharophila</name>
    <dbReference type="NCBI Taxonomy" id="3075605"/>
    <lineage>
        <taxon>Bacteria</taxon>
        <taxon>Pseudomonadati</taxon>
        <taxon>Pseudomonadota</taxon>
        <taxon>Alphaproteobacteria</taxon>
        <taxon>Sphingomonadales</taxon>
        <taxon>Sphingomonadaceae</taxon>
        <taxon>Stakelama</taxon>
    </lineage>
</organism>
<evidence type="ECO:0000256" key="6">
    <source>
        <dbReference type="ARBA" id="ARBA00022692"/>
    </source>
</evidence>
<keyword evidence="9" id="KW-0406">Ion transport</keyword>
<evidence type="ECO:0000256" key="13">
    <source>
        <dbReference type="ARBA" id="ARBA00023237"/>
    </source>
</evidence>
<protein>
    <submittedName>
        <fullName evidence="21">TonB-dependent siderophore receptor</fullName>
    </submittedName>
</protein>
<dbReference type="SUPFAM" id="SSF56935">
    <property type="entry name" value="Porins"/>
    <property type="match status" value="1"/>
</dbReference>
<dbReference type="PROSITE" id="PS01156">
    <property type="entry name" value="TONB_DEPENDENT_REC_2"/>
    <property type="match status" value="1"/>
</dbReference>
<evidence type="ECO:0000256" key="16">
    <source>
        <dbReference type="RuleBase" id="RU003357"/>
    </source>
</evidence>
<dbReference type="CDD" id="cd01347">
    <property type="entry name" value="ligand_gated_channel"/>
    <property type="match status" value="1"/>
</dbReference>
<feature type="region of interest" description="Disordered" evidence="17">
    <location>
        <begin position="20"/>
        <end position="52"/>
    </location>
</feature>
<dbReference type="EMBL" id="CP135076">
    <property type="protein sequence ID" value="WNO52566.1"/>
    <property type="molecule type" value="Genomic_DNA"/>
</dbReference>
<evidence type="ECO:0000256" key="1">
    <source>
        <dbReference type="ARBA" id="ARBA00004571"/>
    </source>
</evidence>
<evidence type="ECO:0000256" key="7">
    <source>
        <dbReference type="ARBA" id="ARBA00022729"/>
    </source>
</evidence>
<evidence type="ECO:0000256" key="12">
    <source>
        <dbReference type="ARBA" id="ARBA00023170"/>
    </source>
</evidence>
<evidence type="ECO:0000256" key="17">
    <source>
        <dbReference type="SAM" id="MobiDB-lite"/>
    </source>
</evidence>
<evidence type="ECO:0000259" key="19">
    <source>
        <dbReference type="Pfam" id="PF00593"/>
    </source>
</evidence>
<evidence type="ECO:0000256" key="2">
    <source>
        <dbReference type="ARBA" id="ARBA00009810"/>
    </source>
</evidence>
<feature type="domain" description="TonB-dependent receptor-like beta-barrel" evidence="19">
    <location>
        <begin position="279"/>
        <end position="698"/>
    </location>
</feature>
<dbReference type="InterPro" id="IPR010105">
    <property type="entry name" value="TonB_sidphr_rcpt"/>
</dbReference>
<accession>A0ABZ0B599</accession>
<evidence type="ECO:0000313" key="22">
    <source>
        <dbReference type="Proteomes" id="UP001302249"/>
    </source>
</evidence>
<dbReference type="Pfam" id="PF07715">
    <property type="entry name" value="Plug"/>
    <property type="match status" value="1"/>
</dbReference>
<dbReference type="InterPro" id="IPR039426">
    <property type="entry name" value="TonB-dep_rcpt-like"/>
</dbReference>
<dbReference type="InterPro" id="IPR010917">
    <property type="entry name" value="TonB_rcpt_CS"/>
</dbReference>
<keyword evidence="11 14" id="KW-0472">Membrane</keyword>
<dbReference type="RefSeq" id="WP_313913145.1">
    <property type="nucleotide sequence ID" value="NZ_CP135076.1"/>
</dbReference>
<keyword evidence="10 16" id="KW-0798">TonB box</keyword>
<keyword evidence="22" id="KW-1185">Reference proteome</keyword>
<keyword evidence="7 18" id="KW-0732">Signal</keyword>
<dbReference type="InterPro" id="IPR037066">
    <property type="entry name" value="Plug_dom_sf"/>
</dbReference>
<evidence type="ECO:0000256" key="8">
    <source>
        <dbReference type="ARBA" id="ARBA00023004"/>
    </source>
</evidence>
<feature type="domain" description="TonB-dependent receptor plug" evidence="20">
    <location>
        <begin position="74"/>
        <end position="174"/>
    </location>
</feature>
<keyword evidence="12 21" id="KW-0675">Receptor</keyword>
<keyword evidence="6 14" id="KW-0812">Transmembrane</keyword>
<evidence type="ECO:0000256" key="18">
    <source>
        <dbReference type="SAM" id="SignalP"/>
    </source>
</evidence>
<dbReference type="InterPro" id="IPR000531">
    <property type="entry name" value="Beta-barrel_TonB"/>
</dbReference>
<dbReference type="PROSITE" id="PS52016">
    <property type="entry name" value="TONB_DEPENDENT_REC_3"/>
    <property type="match status" value="1"/>
</dbReference>
<keyword evidence="4 14" id="KW-1134">Transmembrane beta strand</keyword>
<comment type="similarity">
    <text evidence="2 14 16">Belongs to the TonB-dependent receptor family.</text>
</comment>
<dbReference type="InterPro" id="IPR012910">
    <property type="entry name" value="Plug_dom"/>
</dbReference>
<evidence type="ECO:0000256" key="14">
    <source>
        <dbReference type="PROSITE-ProRule" id="PRU01360"/>
    </source>
</evidence>
<keyword evidence="3 14" id="KW-0813">Transport</keyword>
<feature type="compositionally biased region" description="Basic and acidic residues" evidence="17">
    <location>
        <begin position="24"/>
        <end position="50"/>
    </location>
</feature>
<reference evidence="21 22" key="1">
    <citation type="submission" date="2023-09" db="EMBL/GenBank/DDBJ databases">
        <authorList>
            <person name="Rey-Velasco X."/>
        </authorList>
    </citation>
    <scope>NUCLEOTIDE SEQUENCE [LARGE SCALE GENOMIC DNA]</scope>
    <source>
        <strain evidence="21 22">W311</strain>
    </source>
</reference>
<dbReference type="PANTHER" id="PTHR32552">
    <property type="entry name" value="FERRICHROME IRON RECEPTOR-RELATED"/>
    <property type="match status" value="1"/>
</dbReference>
<feature type="chain" id="PRO_5046723622" evidence="18">
    <location>
        <begin position="23"/>
        <end position="729"/>
    </location>
</feature>
<evidence type="ECO:0000256" key="5">
    <source>
        <dbReference type="ARBA" id="ARBA00022496"/>
    </source>
</evidence>
<proteinExistence type="inferred from homology"/>
<name>A0ABZ0B599_9SPHN</name>
<evidence type="ECO:0000256" key="15">
    <source>
        <dbReference type="PROSITE-ProRule" id="PRU10144"/>
    </source>
</evidence>
<evidence type="ECO:0000256" key="4">
    <source>
        <dbReference type="ARBA" id="ARBA00022452"/>
    </source>
</evidence>
<feature type="short sequence motif" description="TonB C-terminal box" evidence="15">
    <location>
        <begin position="712"/>
        <end position="729"/>
    </location>
</feature>
<sequence length="729" mass="80053">MTSKISLLLGAAMIAHTAPLSAQTREEATAPDHADKRNGEQDRSAQRSSDEILVTGRYTVPERIDTATGLGLTVRETPQSVSVITEQRIIDQNLDSVADVIRNAVGVSMNEIDDVRNTFSSRGFDIQNYQVDGVPLSWTLAGGAGETIADVSIYQRIEIVRGATGLLTGAGDPSASVNLVRKHADSVGWQGYANASVGSWDNWQLTADVGGALTANGDVRARAVARYGEGDSYIDLYHNKKLVLYGVVDADITPDTLLRVGASHQTGKPTAPAWGALPSFYSDGSFAVWPRSKTASADWAFWDTTNENIFATVQHSFGNGWNLTFDYNWLRNAQTSEILYLSGLVDPDTGRIQSTYPYSDDGESIQNSFDLKLNGTVGLFGRQHEFVLGALHSVMNRENTTYAALSLPDPGDYIHWDGSEYPYPGFSDEGSLEVDERTEQTGYYGAFRLNVSDRLKVIGGGRLSSWELSGFNFGDPREYGDDGVFIPYAGVLYDLTAHHRLYASYTEIFEPQNARDRNGDYLAPIRGKAYEIGLKSAFFNDALQTSVALFRIEQDNLAQPDIGHFIPGVNPPAQASYAAEGATSQGFEVEVTGRPAPDWNINAGISHFEIDDADDAPVNTDYPRTLFKLFTTYRLPASLHRLVLGGGVTYRSKAYSEGSNPTTGTPFRFQQDGYALVNLMARYDLTPAIQLQANVQNLFDVTYYSQIGFYSQYRYGAPRNFTISAAYRF</sequence>
<evidence type="ECO:0000259" key="20">
    <source>
        <dbReference type="Pfam" id="PF07715"/>
    </source>
</evidence>
<dbReference type="NCBIfam" id="TIGR01783">
    <property type="entry name" value="TonB-siderophor"/>
    <property type="match status" value="1"/>
</dbReference>
<keyword evidence="13 14" id="KW-0998">Cell outer membrane</keyword>
<comment type="subcellular location">
    <subcellularLocation>
        <location evidence="1 14">Cell outer membrane</location>
        <topology evidence="1 14">Multi-pass membrane protein</topology>
    </subcellularLocation>
</comment>
<dbReference type="Pfam" id="PF00593">
    <property type="entry name" value="TonB_dep_Rec_b-barrel"/>
    <property type="match status" value="1"/>
</dbReference>
<keyword evidence="8" id="KW-0408">Iron</keyword>
<dbReference type="Proteomes" id="UP001302249">
    <property type="component" value="Chromosome"/>
</dbReference>
<evidence type="ECO:0000256" key="10">
    <source>
        <dbReference type="ARBA" id="ARBA00023077"/>
    </source>
</evidence>
<dbReference type="PANTHER" id="PTHR32552:SF74">
    <property type="entry name" value="HYDROXAMATE SIDEROPHORE RECEPTOR FHUE"/>
    <property type="match status" value="1"/>
</dbReference>